<dbReference type="RefSeq" id="WP_179771722.1">
    <property type="nucleotide sequence ID" value="NZ_JACCFK010000001.1"/>
</dbReference>
<feature type="domain" description="Dienelactone hydrolase" evidence="1">
    <location>
        <begin position="17"/>
        <end position="234"/>
    </location>
</feature>
<protein>
    <submittedName>
        <fullName evidence="2">Carboxymethylenebutenolidase</fullName>
        <ecNumber evidence="2">3.1.1.45</ecNumber>
    </submittedName>
</protein>
<dbReference type="InterPro" id="IPR002925">
    <property type="entry name" value="Dienelactn_hydro"/>
</dbReference>
<sequence length="241" mass="25749">MTQDIETSRITVNGLGAHLARPVGGSESGMLLLPMVTGVGEQVREWAEAIAATGVTALVWDPWHGVSSDDTSIPDLLAKMPELDDAVAMDEQGQLLDHLLGDLGCTRAGVIGWCLGGRFALILGGRDHRLSGVVAYHPTVPGETPPNHTMDAVAHAGLIKAPVMMLYPTADDLVPRSRFDELQAALQGRATGASLIHVYPDAEHGFSSKTRHGNPVNAEAFALSWPQVLDFVRTTTKSDFR</sequence>
<accession>A0A853AXD5</accession>
<dbReference type="GO" id="GO:0008806">
    <property type="term" value="F:carboxymethylenebutenolidase activity"/>
    <property type="evidence" value="ECO:0007669"/>
    <property type="project" value="UniProtKB-EC"/>
</dbReference>
<name>A0A853AXD5_9PSEU</name>
<dbReference type="Pfam" id="PF01738">
    <property type="entry name" value="DLH"/>
    <property type="match status" value="1"/>
</dbReference>
<keyword evidence="3" id="KW-1185">Reference proteome</keyword>
<evidence type="ECO:0000313" key="2">
    <source>
        <dbReference type="EMBL" id="NYI87307.1"/>
    </source>
</evidence>
<dbReference type="Gene3D" id="3.40.50.1820">
    <property type="entry name" value="alpha/beta hydrolase"/>
    <property type="match status" value="1"/>
</dbReference>
<dbReference type="Proteomes" id="UP000549616">
    <property type="component" value="Unassembled WGS sequence"/>
</dbReference>
<comment type="caution">
    <text evidence="2">The sequence shown here is derived from an EMBL/GenBank/DDBJ whole genome shotgun (WGS) entry which is preliminary data.</text>
</comment>
<organism evidence="2 3">
    <name type="scientific">Amycolatopsis endophytica</name>
    <dbReference type="NCBI Taxonomy" id="860233"/>
    <lineage>
        <taxon>Bacteria</taxon>
        <taxon>Bacillati</taxon>
        <taxon>Actinomycetota</taxon>
        <taxon>Actinomycetes</taxon>
        <taxon>Pseudonocardiales</taxon>
        <taxon>Pseudonocardiaceae</taxon>
        <taxon>Amycolatopsis</taxon>
    </lineage>
</organism>
<reference evidence="2 3" key="1">
    <citation type="submission" date="2020-07" db="EMBL/GenBank/DDBJ databases">
        <title>Sequencing the genomes of 1000 actinobacteria strains.</title>
        <authorList>
            <person name="Klenk H.-P."/>
        </authorList>
    </citation>
    <scope>NUCLEOTIDE SEQUENCE [LARGE SCALE GENOMIC DNA]</scope>
    <source>
        <strain evidence="2 3">DSM 104006</strain>
    </source>
</reference>
<dbReference type="PANTHER" id="PTHR46623:SF6">
    <property type="entry name" value="ALPHA_BETA-HYDROLASES SUPERFAMILY PROTEIN"/>
    <property type="match status" value="1"/>
</dbReference>
<dbReference type="EMBL" id="JACCFK010000001">
    <property type="protein sequence ID" value="NYI87307.1"/>
    <property type="molecule type" value="Genomic_DNA"/>
</dbReference>
<keyword evidence="2" id="KW-0378">Hydrolase</keyword>
<dbReference type="AlphaFoldDB" id="A0A853AXD5"/>
<gene>
    <name evidence="2" type="ORF">HNR02_000630</name>
</gene>
<dbReference type="InterPro" id="IPR029058">
    <property type="entry name" value="AB_hydrolase_fold"/>
</dbReference>
<dbReference type="EC" id="3.1.1.45" evidence="2"/>
<evidence type="ECO:0000259" key="1">
    <source>
        <dbReference type="Pfam" id="PF01738"/>
    </source>
</evidence>
<dbReference type="InterPro" id="IPR051049">
    <property type="entry name" value="Dienelactone_hydrolase-like"/>
</dbReference>
<dbReference type="PANTHER" id="PTHR46623">
    <property type="entry name" value="CARBOXYMETHYLENEBUTENOLIDASE-RELATED"/>
    <property type="match status" value="1"/>
</dbReference>
<dbReference type="SUPFAM" id="SSF53474">
    <property type="entry name" value="alpha/beta-Hydrolases"/>
    <property type="match status" value="1"/>
</dbReference>
<evidence type="ECO:0000313" key="3">
    <source>
        <dbReference type="Proteomes" id="UP000549616"/>
    </source>
</evidence>
<proteinExistence type="predicted"/>